<dbReference type="AlphaFoldDB" id="A0A2K3KJH4"/>
<comment type="caution">
    <text evidence="1">The sequence shown here is derived from an EMBL/GenBank/DDBJ whole genome shotgun (WGS) entry which is preliminary data.</text>
</comment>
<protein>
    <submittedName>
        <fullName evidence="1">Uncharacterized protein</fullName>
    </submittedName>
</protein>
<evidence type="ECO:0000313" key="2">
    <source>
        <dbReference type="Proteomes" id="UP000236291"/>
    </source>
</evidence>
<reference evidence="1 2" key="1">
    <citation type="journal article" date="2014" name="Am. J. Bot.">
        <title>Genome assembly and annotation for red clover (Trifolium pratense; Fabaceae).</title>
        <authorList>
            <person name="Istvanek J."/>
            <person name="Jaros M."/>
            <person name="Krenek A."/>
            <person name="Repkova J."/>
        </authorList>
    </citation>
    <scope>NUCLEOTIDE SEQUENCE [LARGE SCALE GENOMIC DNA]</scope>
    <source>
        <strain evidence="2">cv. Tatra</strain>
        <tissue evidence="1">Young leaves</tissue>
    </source>
</reference>
<sequence length="60" mass="6912">MDDCDHGFLLGVRVARRFDIDGDRYDGNHDVLRVEIMRGFERQLGKLKERDVISCASDSL</sequence>
<proteinExistence type="predicted"/>
<gene>
    <name evidence="1" type="ORF">L195_g063053</name>
</gene>
<feature type="non-terminal residue" evidence="1">
    <location>
        <position position="60"/>
    </location>
</feature>
<dbReference type="Proteomes" id="UP000236291">
    <property type="component" value="Unassembled WGS sequence"/>
</dbReference>
<name>A0A2K3KJH4_TRIPR</name>
<accession>A0A2K3KJH4</accession>
<organism evidence="1 2">
    <name type="scientific">Trifolium pratense</name>
    <name type="common">Red clover</name>
    <dbReference type="NCBI Taxonomy" id="57577"/>
    <lineage>
        <taxon>Eukaryota</taxon>
        <taxon>Viridiplantae</taxon>
        <taxon>Streptophyta</taxon>
        <taxon>Embryophyta</taxon>
        <taxon>Tracheophyta</taxon>
        <taxon>Spermatophyta</taxon>
        <taxon>Magnoliopsida</taxon>
        <taxon>eudicotyledons</taxon>
        <taxon>Gunneridae</taxon>
        <taxon>Pentapetalae</taxon>
        <taxon>rosids</taxon>
        <taxon>fabids</taxon>
        <taxon>Fabales</taxon>
        <taxon>Fabaceae</taxon>
        <taxon>Papilionoideae</taxon>
        <taxon>50 kb inversion clade</taxon>
        <taxon>NPAAA clade</taxon>
        <taxon>Hologalegina</taxon>
        <taxon>IRL clade</taxon>
        <taxon>Trifolieae</taxon>
        <taxon>Trifolium</taxon>
    </lineage>
</organism>
<reference evidence="1 2" key="2">
    <citation type="journal article" date="2017" name="Front. Plant Sci.">
        <title>Gene Classification and Mining of Molecular Markers Useful in Red Clover (Trifolium pratense) Breeding.</title>
        <authorList>
            <person name="Istvanek J."/>
            <person name="Dluhosova J."/>
            <person name="Dluhos P."/>
            <person name="Patkova L."/>
            <person name="Nedelnik J."/>
            <person name="Repkova J."/>
        </authorList>
    </citation>
    <scope>NUCLEOTIDE SEQUENCE [LARGE SCALE GENOMIC DNA]</scope>
    <source>
        <strain evidence="2">cv. Tatra</strain>
        <tissue evidence="1">Young leaves</tissue>
    </source>
</reference>
<evidence type="ECO:0000313" key="1">
    <source>
        <dbReference type="EMBL" id="PNX66448.1"/>
    </source>
</evidence>
<dbReference type="EMBL" id="ASHM01193611">
    <property type="protein sequence ID" value="PNX66448.1"/>
    <property type="molecule type" value="Genomic_DNA"/>
</dbReference>